<comment type="caution">
    <text evidence="3">The sequence shown here is derived from an EMBL/GenBank/DDBJ whole genome shotgun (WGS) entry which is preliminary data.</text>
</comment>
<protein>
    <submittedName>
        <fullName evidence="3">Uncharacterized protein</fullName>
    </submittedName>
</protein>
<dbReference type="RefSeq" id="WP_264486791.1">
    <property type="nucleotide sequence ID" value="NZ_JAPDDT010000003.1"/>
</dbReference>
<reference evidence="3 4" key="1">
    <citation type="submission" date="2022-10" db="EMBL/GenBank/DDBJ databases">
        <title>Luteolibacter arcticus strain CCTCC AB 2014275, whole genome shotgun sequencing project.</title>
        <authorList>
            <person name="Zhao G."/>
            <person name="Shen L."/>
        </authorList>
    </citation>
    <scope>NUCLEOTIDE SEQUENCE [LARGE SCALE GENOMIC DNA]</scope>
    <source>
        <strain evidence="3 4">CCTCC AB 2014275</strain>
    </source>
</reference>
<organism evidence="3 4">
    <name type="scientific">Luteolibacter arcticus</name>
    <dbReference type="NCBI Taxonomy" id="1581411"/>
    <lineage>
        <taxon>Bacteria</taxon>
        <taxon>Pseudomonadati</taxon>
        <taxon>Verrucomicrobiota</taxon>
        <taxon>Verrucomicrobiia</taxon>
        <taxon>Verrucomicrobiales</taxon>
        <taxon>Verrucomicrobiaceae</taxon>
        <taxon>Luteolibacter</taxon>
    </lineage>
</organism>
<keyword evidence="2" id="KW-0472">Membrane</keyword>
<evidence type="ECO:0000256" key="2">
    <source>
        <dbReference type="SAM" id="Phobius"/>
    </source>
</evidence>
<evidence type="ECO:0000313" key="3">
    <source>
        <dbReference type="EMBL" id="MCW1922683.1"/>
    </source>
</evidence>
<proteinExistence type="predicted"/>
<dbReference type="EMBL" id="JAPDDT010000003">
    <property type="protein sequence ID" value="MCW1922683.1"/>
    <property type="molecule type" value="Genomic_DNA"/>
</dbReference>
<feature type="region of interest" description="Disordered" evidence="1">
    <location>
        <begin position="52"/>
        <end position="119"/>
    </location>
</feature>
<sequence>MATPPLPVAPKKSGCLKIGLIIVGCLFVGFVGLAVIGWMLTSPEDKARIRAEREAREVEEAAGQQPDPPVDPEAARQAAEASKPAPDPDRDARIAAAATQQREKESTAKAKREADAKAATVPYHPKSVEAQVEEIARSLYGERFKSSTAWQDPKSKTWSIQVNITDESGSPAGIQRGIVKLAAYCHPEGLQVSDFTVGVFSSLTDGLGNKSEGSLVVVSVNREAAARINWKNHDEIDFHRAFDTTKVLPSYREKWEKSELW</sequence>
<gene>
    <name evidence="3" type="ORF">OKA05_08970</name>
</gene>
<keyword evidence="4" id="KW-1185">Reference proteome</keyword>
<dbReference type="Proteomes" id="UP001320876">
    <property type="component" value="Unassembled WGS sequence"/>
</dbReference>
<keyword evidence="2" id="KW-0812">Transmembrane</keyword>
<feature type="compositionally biased region" description="Basic and acidic residues" evidence="1">
    <location>
        <begin position="101"/>
        <end position="116"/>
    </location>
</feature>
<feature type="transmembrane region" description="Helical" evidence="2">
    <location>
        <begin position="20"/>
        <end position="40"/>
    </location>
</feature>
<keyword evidence="2" id="KW-1133">Transmembrane helix</keyword>
<evidence type="ECO:0000313" key="4">
    <source>
        <dbReference type="Proteomes" id="UP001320876"/>
    </source>
</evidence>
<accession>A0ABT3GHD8</accession>
<name>A0ABT3GHD8_9BACT</name>
<evidence type="ECO:0000256" key="1">
    <source>
        <dbReference type="SAM" id="MobiDB-lite"/>
    </source>
</evidence>